<reference evidence="2 3" key="1">
    <citation type="submission" date="2017-08" db="EMBL/GenBank/DDBJ databases">
        <title>Infants hospitalized years apart are colonized by the same room-sourced microbial strains.</title>
        <authorList>
            <person name="Brooks B."/>
            <person name="Olm M.R."/>
            <person name="Firek B.A."/>
            <person name="Baker R."/>
            <person name="Thomas B.C."/>
            <person name="Morowitz M.J."/>
            <person name="Banfield J.F."/>
        </authorList>
    </citation>
    <scope>NUCLEOTIDE SEQUENCE [LARGE SCALE GENOMIC DNA]</scope>
    <source>
        <strain evidence="2">S2_006_000_R1_57</strain>
    </source>
</reference>
<dbReference type="Proteomes" id="UP000248606">
    <property type="component" value="Unassembled WGS sequence"/>
</dbReference>
<dbReference type="AlphaFoldDB" id="A0A2W5K8L5"/>
<comment type="caution">
    <text evidence="2">The sequence shown here is derived from an EMBL/GenBank/DDBJ whole genome shotgun (WGS) entry which is preliminary data.</text>
</comment>
<keyword evidence="1 2" id="KW-0418">Kinase</keyword>
<dbReference type="PIRSF" id="PIRSF006221">
    <property type="entry name" value="Ketosamine-3-kinase"/>
    <property type="match status" value="1"/>
</dbReference>
<dbReference type="Gene3D" id="1.20.1270.240">
    <property type="match status" value="1"/>
</dbReference>
<gene>
    <name evidence="2" type="ORF">DI579_05300</name>
</gene>
<dbReference type="GO" id="GO:0016301">
    <property type="term" value="F:kinase activity"/>
    <property type="evidence" value="ECO:0007669"/>
    <property type="project" value="UniProtKB-UniRule"/>
</dbReference>
<proteinExistence type="inferred from homology"/>
<dbReference type="Gene3D" id="1.10.510.10">
    <property type="entry name" value="Transferase(Phosphotransferase) domain 1"/>
    <property type="match status" value="1"/>
</dbReference>
<evidence type="ECO:0000313" key="3">
    <source>
        <dbReference type="Proteomes" id="UP000248606"/>
    </source>
</evidence>
<dbReference type="RefSeq" id="WP_303678850.1">
    <property type="nucleotide sequence ID" value="NZ_CAKZIO010000013.1"/>
</dbReference>
<dbReference type="PANTHER" id="PTHR12149:SF8">
    <property type="entry name" value="PROTEIN-RIBULOSAMINE 3-KINASE"/>
    <property type="match status" value="1"/>
</dbReference>
<evidence type="ECO:0000256" key="1">
    <source>
        <dbReference type="PIRNR" id="PIRNR006221"/>
    </source>
</evidence>
<evidence type="ECO:0000313" key="2">
    <source>
        <dbReference type="EMBL" id="PZP88802.1"/>
    </source>
</evidence>
<dbReference type="Pfam" id="PF03881">
    <property type="entry name" value="Fructosamin_kin"/>
    <property type="match status" value="1"/>
</dbReference>
<comment type="similarity">
    <text evidence="1">Belongs to the fructosamine kinase family.</text>
</comment>
<dbReference type="EMBL" id="QFOZ01000007">
    <property type="protein sequence ID" value="PZP88802.1"/>
    <property type="molecule type" value="Genomic_DNA"/>
</dbReference>
<dbReference type="InterPro" id="IPR016477">
    <property type="entry name" value="Fructo-/Ketosamine-3-kinase"/>
</dbReference>
<sequence length="283" mass="31079">MRIFTKTDPHRPHAIKCEALGLKWLAEAMPHGGAPVVPVLDYQPGIMTLVEIPNGRPTRHAAYQFGQTLAVTHAAGAPSFGCPPPGWEGDGVIGRMELPLRQTSEETLNRTWGEFFAEDRILPCLPVARNNRSLSADDVSIIEEVCKRLADGHWDAPQPGLVHGPVARIHGDLWSGNVLWARREDIPWTNPLPDNVTDPIVGVLIDPAAQGGHAETDLAFLEVFGQSFLEDIYAGYNSVSPLADGWEERRCVHQLYLLALHAAIFGGSYGPETMFTARQCLRL</sequence>
<dbReference type="SUPFAM" id="SSF56112">
    <property type="entry name" value="Protein kinase-like (PK-like)"/>
    <property type="match status" value="1"/>
</dbReference>
<dbReference type="InterPro" id="IPR011009">
    <property type="entry name" value="Kinase-like_dom_sf"/>
</dbReference>
<name>A0A2W5K8L5_9ACTN</name>
<accession>A0A2W5K8L5</accession>
<organism evidence="2 3">
    <name type="scientific">Lawsonella clevelandensis</name>
    <dbReference type="NCBI Taxonomy" id="1528099"/>
    <lineage>
        <taxon>Bacteria</taxon>
        <taxon>Bacillati</taxon>
        <taxon>Actinomycetota</taxon>
        <taxon>Actinomycetes</taxon>
        <taxon>Mycobacteriales</taxon>
        <taxon>Lawsonellaceae</taxon>
        <taxon>Lawsonella</taxon>
    </lineage>
</organism>
<keyword evidence="1" id="KW-0808">Transferase</keyword>
<dbReference type="PANTHER" id="PTHR12149">
    <property type="entry name" value="FRUCTOSAMINE 3 KINASE-RELATED PROTEIN"/>
    <property type="match status" value="1"/>
</dbReference>
<protein>
    <submittedName>
        <fullName evidence="2">Fructosamine kinase</fullName>
    </submittedName>
</protein>